<evidence type="ECO:0000256" key="1">
    <source>
        <dbReference type="SAM" id="Phobius"/>
    </source>
</evidence>
<evidence type="ECO:0000313" key="3">
    <source>
        <dbReference type="Proteomes" id="UP001461498"/>
    </source>
</evidence>
<feature type="transmembrane region" description="Helical" evidence="1">
    <location>
        <begin position="12"/>
        <end position="31"/>
    </location>
</feature>
<protein>
    <submittedName>
        <fullName evidence="2">Uncharacterized protein</fullName>
    </submittedName>
</protein>
<dbReference type="Proteomes" id="UP001461498">
    <property type="component" value="Unassembled WGS sequence"/>
</dbReference>
<reference evidence="2 3" key="1">
    <citation type="submission" date="2022-12" db="EMBL/GenBank/DDBJ databases">
        <title>Chromosome-level genome assembly of true bugs.</title>
        <authorList>
            <person name="Ma L."/>
            <person name="Li H."/>
        </authorList>
    </citation>
    <scope>NUCLEOTIDE SEQUENCE [LARGE SCALE GENOMIC DNA]</scope>
    <source>
        <strain evidence="2">Lab_2022b</strain>
    </source>
</reference>
<gene>
    <name evidence="2" type="ORF">O3M35_008088</name>
</gene>
<dbReference type="AlphaFoldDB" id="A0AAW1D7D9"/>
<name>A0AAW1D7D9_9HEMI</name>
<comment type="caution">
    <text evidence="2">The sequence shown here is derived from an EMBL/GenBank/DDBJ whole genome shotgun (WGS) entry which is preliminary data.</text>
</comment>
<sequence>MWPTHDFLEHLFHYKIFVGSSYVTSCYSYVISPKLMKIRPNFGKLSTSTF</sequence>
<accession>A0AAW1D7D9</accession>
<keyword evidence="1" id="KW-0812">Transmembrane</keyword>
<keyword evidence="3" id="KW-1185">Reference proteome</keyword>
<keyword evidence="1" id="KW-1133">Transmembrane helix</keyword>
<organism evidence="2 3">
    <name type="scientific">Rhynocoris fuscipes</name>
    <dbReference type="NCBI Taxonomy" id="488301"/>
    <lineage>
        <taxon>Eukaryota</taxon>
        <taxon>Metazoa</taxon>
        <taxon>Ecdysozoa</taxon>
        <taxon>Arthropoda</taxon>
        <taxon>Hexapoda</taxon>
        <taxon>Insecta</taxon>
        <taxon>Pterygota</taxon>
        <taxon>Neoptera</taxon>
        <taxon>Paraneoptera</taxon>
        <taxon>Hemiptera</taxon>
        <taxon>Heteroptera</taxon>
        <taxon>Panheteroptera</taxon>
        <taxon>Cimicomorpha</taxon>
        <taxon>Reduviidae</taxon>
        <taxon>Harpactorinae</taxon>
        <taxon>Harpactorini</taxon>
        <taxon>Rhynocoris</taxon>
    </lineage>
</organism>
<keyword evidence="1" id="KW-0472">Membrane</keyword>
<proteinExistence type="predicted"/>
<evidence type="ECO:0000313" key="2">
    <source>
        <dbReference type="EMBL" id="KAK9506090.1"/>
    </source>
</evidence>
<dbReference type="EMBL" id="JAPXFL010000005">
    <property type="protein sequence ID" value="KAK9506090.1"/>
    <property type="molecule type" value="Genomic_DNA"/>
</dbReference>